<evidence type="ECO:0000256" key="3">
    <source>
        <dbReference type="ARBA" id="ARBA00022989"/>
    </source>
</evidence>
<evidence type="ECO:0000256" key="5">
    <source>
        <dbReference type="ARBA" id="ARBA00023251"/>
    </source>
</evidence>
<evidence type="ECO:0000256" key="4">
    <source>
        <dbReference type="ARBA" id="ARBA00023136"/>
    </source>
</evidence>
<dbReference type="Proteomes" id="UP000601223">
    <property type="component" value="Unassembled WGS sequence"/>
</dbReference>
<comment type="subcellular location">
    <subcellularLocation>
        <location evidence="1">Membrane</location>
        <topology evidence="1">Multi-pass membrane protein</topology>
    </subcellularLocation>
</comment>
<dbReference type="GO" id="GO:0043190">
    <property type="term" value="C:ATP-binding cassette (ABC) transporter complex"/>
    <property type="evidence" value="ECO:0007669"/>
    <property type="project" value="InterPro"/>
</dbReference>
<feature type="transmembrane region" description="Helical" evidence="6">
    <location>
        <begin position="91"/>
        <end position="116"/>
    </location>
</feature>
<feature type="transmembrane region" description="Helical" evidence="6">
    <location>
        <begin position="18"/>
        <end position="36"/>
    </location>
</feature>
<accession>A0A8J3J6C3</accession>
<feature type="transmembrane region" description="Helical" evidence="6">
    <location>
        <begin position="48"/>
        <end position="70"/>
    </location>
</feature>
<feature type="domain" description="ABC-2 type transporter transmembrane" evidence="7">
    <location>
        <begin position="44"/>
        <end position="231"/>
    </location>
</feature>
<protein>
    <submittedName>
        <fullName evidence="8">ABC transporter</fullName>
    </submittedName>
</protein>
<keyword evidence="5" id="KW-0046">Antibiotic resistance</keyword>
<evidence type="ECO:0000313" key="9">
    <source>
        <dbReference type="Proteomes" id="UP000601223"/>
    </source>
</evidence>
<evidence type="ECO:0000313" key="8">
    <source>
        <dbReference type="EMBL" id="GIF78932.1"/>
    </source>
</evidence>
<name>A0A8J3J6C3_9ACTN</name>
<dbReference type="RefSeq" id="WP_203740774.1">
    <property type="nucleotide sequence ID" value="NZ_BONF01000003.1"/>
</dbReference>
<evidence type="ECO:0000259" key="7">
    <source>
        <dbReference type="Pfam" id="PF12698"/>
    </source>
</evidence>
<dbReference type="PANTHER" id="PTHR43077">
    <property type="entry name" value="TRANSPORT PERMEASE YVFS-RELATED"/>
    <property type="match status" value="1"/>
</dbReference>
<feature type="transmembrane region" description="Helical" evidence="6">
    <location>
        <begin position="212"/>
        <end position="233"/>
    </location>
</feature>
<evidence type="ECO:0000256" key="2">
    <source>
        <dbReference type="ARBA" id="ARBA00022692"/>
    </source>
</evidence>
<gene>
    <name evidence="8" type="ORF">Cba03nite_02810</name>
</gene>
<dbReference type="InterPro" id="IPR013525">
    <property type="entry name" value="ABC2_TM"/>
</dbReference>
<reference evidence="8 9" key="1">
    <citation type="submission" date="2021-01" db="EMBL/GenBank/DDBJ databases">
        <title>Whole genome shotgun sequence of Catellatospora bangladeshensis NBRC 107357.</title>
        <authorList>
            <person name="Komaki H."/>
            <person name="Tamura T."/>
        </authorList>
    </citation>
    <scope>NUCLEOTIDE SEQUENCE [LARGE SCALE GENOMIC DNA]</scope>
    <source>
        <strain evidence="8 9">NBRC 107357</strain>
    </source>
</reference>
<dbReference type="EMBL" id="BONF01000003">
    <property type="protein sequence ID" value="GIF78932.1"/>
    <property type="molecule type" value="Genomic_DNA"/>
</dbReference>
<keyword evidence="3 6" id="KW-1133">Transmembrane helix</keyword>
<dbReference type="PANTHER" id="PTHR43077:SF11">
    <property type="entry name" value="TRANSPORT PERMEASE YVFS-RELATED"/>
    <property type="match status" value="1"/>
</dbReference>
<evidence type="ECO:0000256" key="6">
    <source>
        <dbReference type="SAM" id="Phobius"/>
    </source>
</evidence>
<dbReference type="Pfam" id="PF12698">
    <property type="entry name" value="ABC2_membrane_3"/>
    <property type="match status" value="1"/>
</dbReference>
<organism evidence="8 9">
    <name type="scientific">Catellatospora bangladeshensis</name>
    <dbReference type="NCBI Taxonomy" id="310355"/>
    <lineage>
        <taxon>Bacteria</taxon>
        <taxon>Bacillati</taxon>
        <taxon>Actinomycetota</taxon>
        <taxon>Actinomycetes</taxon>
        <taxon>Micromonosporales</taxon>
        <taxon>Micromonosporaceae</taxon>
        <taxon>Catellatospora</taxon>
    </lineage>
</organism>
<keyword evidence="2 6" id="KW-0812">Transmembrane</keyword>
<dbReference type="PIRSF" id="PIRSF006648">
    <property type="entry name" value="DrrB"/>
    <property type="match status" value="1"/>
</dbReference>
<dbReference type="InterPro" id="IPR051328">
    <property type="entry name" value="T7SS_ABC-Transporter"/>
</dbReference>
<dbReference type="GO" id="GO:0046677">
    <property type="term" value="P:response to antibiotic"/>
    <property type="evidence" value="ECO:0007669"/>
    <property type="project" value="UniProtKB-KW"/>
</dbReference>
<feature type="transmembrane region" description="Helical" evidence="6">
    <location>
        <begin position="163"/>
        <end position="192"/>
    </location>
</feature>
<dbReference type="AlphaFoldDB" id="A0A8J3J6C3"/>
<keyword evidence="9" id="KW-1185">Reference proteome</keyword>
<keyword evidence="4 6" id="KW-0472">Membrane</keyword>
<comment type="caution">
    <text evidence="8">The sequence shown here is derived from an EMBL/GenBank/DDBJ whole genome shotgun (WGS) entry which is preliminary data.</text>
</comment>
<dbReference type="GO" id="GO:0140359">
    <property type="term" value="F:ABC-type transporter activity"/>
    <property type="evidence" value="ECO:0007669"/>
    <property type="project" value="InterPro"/>
</dbReference>
<sequence length="240" mass="25030">MRAYLVFELRRLVREPRMAIFTIVLPVLIYSISSGSGGTVGDVTVAKYLMVSMAAYGALVGALSVGIAVSHERANGWLRQLRITPLSPTQVVTVKALLASLLAIPPVLAVGITATISQGVEFSAGQWVALAGLMWLGSLPFAALGLALGFALPPQLTQPVSMLGVFGLAFLGGLFVPVEVMPKALAAIAVWLPSNRFAELGWSVAGEHAPPAAGIAVLAAWTLLFGGLAALSYRRAAAQR</sequence>
<feature type="transmembrane region" description="Helical" evidence="6">
    <location>
        <begin position="128"/>
        <end position="151"/>
    </location>
</feature>
<proteinExistence type="predicted"/>
<evidence type="ECO:0000256" key="1">
    <source>
        <dbReference type="ARBA" id="ARBA00004141"/>
    </source>
</evidence>
<dbReference type="InterPro" id="IPR000412">
    <property type="entry name" value="ABC_2_transport"/>
</dbReference>